<accession>A0A7S7YEV5</accession>
<dbReference type="EMBL" id="MW018138">
    <property type="protein sequence ID" value="QPB44521.1"/>
    <property type="molecule type" value="Genomic_DNA"/>
</dbReference>
<proteinExistence type="predicted"/>
<dbReference type="Proteomes" id="UP001162098">
    <property type="component" value="Segment"/>
</dbReference>
<name>A0A7S7YEV5_9VIRU</name>
<protein>
    <submittedName>
        <fullName evidence="1">Uncharacterized protein</fullName>
    </submittedName>
</protein>
<evidence type="ECO:0000313" key="2">
    <source>
        <dbReference type="Proteomes" id="UP001162098"/>
    </source>
</evidence>
<sequence length="179" mass="19488">MKAHIVGLLAALTPSPDTASWPVLDEDRPERSSREDITARILNRGRGRSSLDLIQEIIKAGIMPVPLHHALKHIHEIGTNPAEDPAFPPLPGGCYLAVALFLLLSYVCDTWPSTLFESPQATFNFKIPSHTMILDGDDDGLCFSLVDHCDAGGSLWDIEPAEIVKVYAEKLANAHATAK</sequence>
<reference evidence="1 2" key="1">
    <citation type="submission" date="2020-09" db="EMBL/GenBank/DDBJ databases">
        <authorList>
            <person name="Zhang R."/>
            <person name="Garcia K."/>
            <person name="Ogata H."/>
        </authorList>
    </citation>
    <scope>NUCLEOTIDE SEQUENCE [LARGE SCALE GENOMIC DNA]</scope>
    <source>
        <strain evidence="2">stheno</strain>
    </source>
</reference>
<keyword evidence="2" id="KW-1185">Reference proteome</keyword>
<evidence type="ECO:0000313" key="1">
    <source>
        <dbReference type="EMBL" id="QPB44521.1"/>
    </source>
</evidence>
<organism evidence="1 2">
    <name type="scientific">Medusavirus stheno T3</name>
    <dbReference type="NCBI Taxonomy" id="3069717"/>
    <lineage>
        <taxon>Viruses</taxon>
        <taxon>Varidnaviria</taxon>
        <taxon>Bamfordvirae</taxon>
        <taxon>Nucleocytoviricota</taxon>
        <taxon>Megaviricetes</taxon>
        <taxon>Mamonoviridae</taxon>
        <taxon>Medusavirus</taxon>
        <taxon>Medusavirus sthenus</taxon>
    </lineage>
</organism>
<dbReference type="KEGG" id="vg:80543717"/>